<evidence type="ECO:0000313" key="14">
    <source>
        <dbReference type="Proteomes" id="UP000593994"/>
    </source>
</evidence>
<feature type="binding site" evidence="9">
    <location>
        <position position="31"/>
    </location>
    <ligand>
        <name>NADPH</name>
        <dbReference type="ChEBI" id="CHEBI:57783"/>
    </ligand>
</feature>
<dbReference type="KEGG" id="sbal:HUE88_00460"/>
<comment type="cofactor">
    <cofactor evidence="9">
        <name>Mg(2+)</name>
        <dbReference type="ChEBI" id="CHEBI:18420"/>
    </cofactor>
    <cofactor evidence="9">
        <name>Mn(2+)</name>
        <dbReference type="ChEBI" id="CHEBI:29035"/>
    </cofactor>
</comment>
<dbReference type="HAMAP" id="MF_00183">
    <property type="entry name" value="DXP_reductoisom"/>
    <property type="match status" value="1"/>
</dbReference>
<evidence type="ECO:0000256" key="9">
    <source>
        <dbReference type="HAMAP-Rule" id="MF_00183"/>
    </source>
</evidence>
<feature type="binding site" evidence="9">
    <location>
        <position position="190"/>
    </location>
    <ligand>
        <name>1-deoxy-D-xylulose 5-phosphate</name>
        <dbReference type="ChEBI" id="CHEBI:57792"/>
    </ligand>
</feature>
<keyword evidence="7 9" id="KW-0414">Isoprene biosynthesis</keyword>
<evidence type="ECO:0000259" key="10">
    <source>
        <dbReference type="Pfam" id="PF02670"/>
    </source>
</evidence>
<feature type="binding site" evidence="9">
    <location>
        <position position="111"/>
    </location>
    <ligand>
        <name>NADPH</name>
        <dbReference type="ChEBI" id="CHEBI:57783"/>
    </ligand>
</feature>
<keyword evidence="6 9" id="KW-0464">Manganese</keyword>
<dbReference type="PANTHER" id="PTHR30525">
    <property type="entry name" value="1-DEOXY-D-XYLULOSE 5-PHOSPHATE REDUCTOISOMERASE"/>
    <property type="match status" value="1"/>
</dbReference>
<dbReference type="InterPro" id="IPR013644">
    <property type="entry name" value="DXP_reductoisomerase_C"/>
</dbReference>
<dbReference type="Pfam" id="PF08436">
    <property type="entry name" value="DXP_redisom_C"/>
    <property type="match status" value="1"/>
</dbReference>
<feature type="binding site" evidence="9">
    <location>
        <position position="154"/>
    </location>
    <ligand>
        <name>1-deoxy-D-xylulose 5-phosphate</name>
        <dbReference type="ChEBI" id="CHEBI:57792"/>
    </ligand>
</feature>
<keyword evidence="4 9" id="KW-0521">NADP</keyword>
<evidence type="ECO:0000256" key="3">
    <source>
        <dbReference type="ARBA" id="ARBA00022723"/>
    </source>
</evidence>
<dbReference type="SUPFAM" id="SSF51735">
    <property type="entry name" value="NAD(P)-binding Rossmann-fold domains"/>
    <property type="match status" value="1"/>
</dbReference>
<feature type="binding site" evidence="9">
    <location>
        <position position="112"/>
    </location>
    <ligand>
        <name>1-deoxy-D-xylulose 5-phosphate</name>
        <dbReference type="ChEBI" id="CHEBI:57792"/>
    </ligand>
</feature>
<feature type="binding site" evidence="9">
    <location>
        <position position="32"/>
    </location>
    <ligand>
        <name>NADPH</name>
        <dbReference type="ChEBI" id="CHEBI:57783"/>
    </ligand>
</feature>
<dbReference type="Proteomes" id="UP000593994">
    <property type="component" value="Chromosome"/>
</dbReference>
<evidence type="ECO:0000313" key="13">
    <source>
        <dbReference type="EMBL" id="QOY52206.1"/>
    </source>
</evidence>
<feature type="domain" description="1-deoxy-D-xylulose 5-phosphate reductoisomerase C-terminal" evidence="11">
    <location>
        <begin position="127"/>
        <end position="207"/>
    </location>
</feature>
<dbReference type="Gene3D" id="1.10.1740.10">
    <property type="match status" value="1"/>
</dbReference>
<comment type="similarity">
    <text evidence="2 9">Belongs to the DXR family.</text>
</comment>
<evidence type="ECO:0000256" key="2">
    <source>
        <dbReference type="ARBA" id="ARBA00006825"/>
    </source>
</evidence>
<feature type="binding site" evidence="9">
    <location>
        <position position="113"/>
    </location>
    <ligand>
        <name>NADPH</name>
        <dbReference type="ChEBI" id="CHEBI:57783"/>
    </ligand>
</feature>
<feature type="binding site" evidence="9">
    <location>
        <position position="183"/>
    </location>
    <ligand>
        <name>NADPH</name>
        <dbReference type="ChEBI" id="CHEBI:57783"/>
    </ligand>
</feature>
<feature type="binding site" evidence="9">
    <location>
        <position position="195"/>
    </location>
    <ligand>
        <name>1-deoxy-D-xylulose 5-phosphate</name>
        <dbReference type="ChEBI" id="CHEBI:57792"/>
    </ligand>
</feature>
<reference evidence="13 14" key="1">
    <citation type="submission" date="2020-05" db="EMBL/GenBank/DDBJ databases">
        <title>Sulfurimonas marisnigri, sp. nov., and Sulfurimonas baltica, sp. nov., manganese oxide reducing chemolithoautotrophs of the class Epsilonproteobacteria isolated from the pelagic redoxclines of the Black and Baltic Seas and emended description of the genus Sulfurimonas.</title>
        <authorList>
            <person name="Henkel J.V."/>
            <person name="Laudan C."/>
            <person name="Werner J."/>
            <person name="Neu T."/>
            <person name="Plewe S."/>
            <person name="Sproer C."/>
            <person name="Bunk B."/>
            <person name="Schulz-Vogt H.N."/>
        </authorList>
    </citation>
    <scope>NUCLEOTIDE SEQUENCE [LARGE SCALE GENOMIC DNA]</scope>
    <source>
        <strain evidence="13 14">GD2</strain>
    </source>
</reference>
<dbReference type="EC" id="1.1.1.267" evidence="9"/>
<feature type="binding site" evidence="9">
    <location>
        <position position="132"/>
    </location>
    <ligand>
        <name>1-deoxy-D-xylulose 5-phosphate</name>
        <dbReference type="ChEBI" id="CHEBI:57792"/>
    </ligand>
</feature>
<feature type="binding site" evidence="9">
    <location>
        <position position="10"/>
    </location>
    <ligand>
        <name>NADPH</name>
        <dbReference type="ChEBI" id="CHEBI:57783"/>
    </ligand>
</feature>
<dbReference type="InterPro" id="IPR036291">
    <property type="entry name" value="NAD(P)-bd_dom_sf"/>
</dbReference>
<dbReference type="GO" id="GO:0051484">
    <property type="term" value="P:isopentenyl diphosphate biosynthetic process, methylerythritol 4-phosphate pathway involved in terpenoid biosynthetic process"/>
    <property type="evidence" value="ECO:0007669"/>
    <property type="project" value="TreeGrafter"/>
</dbReference>
<evidence type="ECO:0000256" key="5">
    <source>
        <dbReference type="ARBA" id="ARBA00023002"/>
    </source>
</evidence>
<dbReference type="InterPro" id="IPR013512">
    <property type="entry name" value="DXP_reductoisomerase_N"/>
</dbReference>
<dbReference type="InterPro" id="IPR003821">
    <property type="entry name" value="DXP_reductoisomerase"/>
</dbReference>
<dbReference type="SUPFAM" id="SSF55347">
    <property type="entry name" value="Glyceraldehyde-3-phosphate dehydrogenase-like, C-terminal domain"/>
    <property type="match status" value="1"/>
</dbReference>
<gene>
    <name evidence="9" type="primary">dxr</name>
    <name evidence="13" type="ORF">HUE88_00460</name>
</gene>
<keyword evidence="5 9" id="KW-0560">Oxidoreductase</keyword>
<feature type="binding site" evidence="9">
    <location>
        <position position="177"/>
    </location>
    <ligand>
        <name>1-deoxy-D-xylulose 5-phosphate</name>
        <dbReference type="ChEBI" id="CHEBI:57792"/>
    </ligand>
</feature>
<dbReference type="NCBIfam" id="TIGR00243">
    <property type="entry name" value="Dxr"/>
    <property type="match status" value="1"/>
</dbReference>
<dbReference type="Pfam" id="PF13288">
    <property type="entry name" value="DXPR_C"/>
    <property type="match status" value="1"/>
</dbReference>
<keyword evidence="9" id="KW-0460">Magnesium</keyword>
<dbReference type="SUPFAM" id="SSF69055">
    <property type="entry name" value="1-deoxy-D-xylulose-5-phosphate reductoisomerase, C-terminal domain"/>
    <property type="match status" value="1"/>
</dbReference>
<feature type="binding site" evidence="9">
    <location>
        <position position="131"/>
    </location>
    <ligand>
        <name>Mn(2+)</name>
        <dbReference type="ChEBI" id="CHEBI:29035"/>
    </ligand>
</feature>
<sequence>MVVLGSTGSIGVNTLEIAKKFSLHVEVLVCGKNIELLNKQIALHNPKVVVVADKEDMAKVNHKSVFYGQEAVLKAIEDSQSEIVVNALVGFLGLRPTLTSLACGKKVALANKESLVSCGAFIDVSKIQPIDSEHFGLWYLMQNRPVSKMIITASGGAFRDWDLNKLQNATLADTQKHPNWSMGQKITIDSATMVNKMFELLEARWLFGEGEYDAIIETKSLIHALIDFKDGSTTAHFAHASMQLPIAFALNAKMDENILPHVDLLKVGSLEFREITTDRYPVWQIREELLKNPARGVVVNAANEVAIEKFINKEIGFMDISKIIIDAFEKFTELPKSVDDVFSLDLEVRKYSSECISWRNNK</sequence>
<feature type="domain" description="1-deoxy-D-xylulose 5-phosphate reductoisomerase N-terminal" evidence="10">
    <location>
        <begin position="1"/>
        <end position="119"/>
    </location>
</feature>
<dbReference type="PIRSF" id="PIRSF006205">
    <property type="entry name" value="Dxp_reductismrs"/>
    <property type="match status" value="1"/>
</dbReference>
<comment type="function">
    <text evidence="9">Catalyzes the NADPH-dependent rearrangement and reduction of 1-deoxy-D-xylulose-5-phosphate (DXP) to 2-C-methyl-D-erythritol 4-phosphate (MEP).</text>
</comment>
<dbReference type="GO" id="GO:0030145">
    <property type="term" value="F:manganese ion binding"/>
    <property type="evidence" value="ECO:0007669"/>
    <property type="project" value="TreeGrafter"/>
</dbReference>
<feature type="binding site" evidence="9">
    <location>
        <position position="33"/>
    </location>
    <ligand>
        <name>NADPH</name>
        <dbReference type="ChEBI" id="CHEBI:57783"/>
    </ligand>
</feature>
<dbReference type="InterPro" id="IPR036169">
    <property type="entry name" value="DXPR_C_sf"/>
</dbReference>
<feature type="binding site" evidence="9">
    <location>
        <position position="199"/>
    </location>
    <ligand>
        <name>1-deoxy-D-xylulose 5-phosphate</name>
        <dbReference type="ChEBI" id="CHEBI:57792"/>
    </ligand>
</feature>
<organism evidence="13 14">
    <name type="scientific">Candidatus Sulfurimonas baltica</name>
    <dbReference type="NCBI Taxonomy" id="2740404"/>
    <lineage>
        <taxon>Bacteria</taxon>
        <taxon>Pseudomonadati</taxon>
        <taxon>Campylobacterota</taxon>
        <taxon>Epsilonproteobacteria</taxon>
        <taxon>Campylobacterales</taxon>
        <taxon>Sulfurimonadaceae</taxon>
        <taxon>Sulfurimonas</taxon>
    </lineage>
</organism>
<evidence type="ECO:0000256" key="1">
    <source>
        <dbReference type="ARBA" id="ARBA00005094"/>
    </source>
</evidence>
<keyword evidence="3 9" id="KW-0479">Metal-binding</keyword>
<dbReference type="PANTHER" id="PTHR30525:SF0">
    <property type="entry name" value="1-DEOXY-D-XYLULOSE 5-PHOSPHATE REDUCTOISOMERASE, CHLOROPLASTIC"/>
    <property type="match status" value="1"/>
</dbReference>
<protein>
    <recommendedName>
        <fullName evidence="9">1-deoxy-D-xylulose 5-phosphate reductoisomerase</fullName>
        <shortName evidence="9">DXP reductoisomerase</shortName>
        <ecNumber evidence="9">1.1.1.267</ecNumber>
    </recommendedName>
    <alternativeName>
        <fullName evidence="9">1-deoxyxylulose-5-phosphate reductoisomerase</fullName>
    </alternativeName>
    <alternativeName>
        <fullName evidence="9">2-C-methyl-D-erythritol 4-phosphate synthase</fullName>
    </alternativeName>
</protein>
<dbReference type="GO" id="GO:0030604">
    <property type="term" value="F:1-deoxy-D-xylulose-5-phosphate reductoisomerase activity"/>
    <property type="evidence" value="ECO:0007669"/>
    <property type="project" value="UniProtKB-UniRule"/>
</dbReference>
<evidence type="ECO:0000259" key="12">
    <source>
        <dbReference type="Pfam" id="PF13288"/>
    </source>
</evidence>
<evidence type="ECO:0000256" key="6">
    <source>
        <dbReference type="ARBA" id="ARBA00023211"/>
    </source>
</evidence>
<evidence type="ECO:0000256" key="7">
    <source>
        <dbReference type="ARBA" id="ARBA00023229"/>
    </source>
</evidence>
<proteinExistence type="inferred from homology"/>
<dbReference type="UniPathway" id="UPA00056">
    <property type="reaction ID" value="UER00092"/>
</dbReference>
<dbReference type="Gene3D" id="3.40.50.720">
    <property type="entry name" value="NAD(P)-binding Rossmann-like Domain"/>
    <property type="match status" value="1"/>
</dbReference>
<keyword evidence="14" id="KW-1185">Reference proteome</keyword>
<feature type="binding site" evidence="9">
    <location>
        <position position="8"/>
    </location>
    <ligand>
        <name>NADPH</name>
        <dbReference type="ChEBI" id="CHEBI:57783"/>
    </ligand>
</feature>
<comment type="pathway">
    <text evidence="1 9">Isoprenoid biosynthesis; isopentenyl diphosphate biosynthesis via DXP pathway; isopentenyl diphosphate from 1-deoxy-D-xylulose 5-phosphate: step 1/6.</text>
</comment>
<keyword evidence="13" id="KW-0413">Isomerase</keyword>
<dbReference type="Pfam" id="PF02670">
    <property type="entry name" value="DXP_reductoisom"/>
    <property type="match status" value="1"/>
</dbReference>
<feature type="binding site" evidence="9">
    <location>
        <position position="133"/>
    </location>
    <ligand>
        <name>Mn(2+)</name>
        <dbReference type="ChEBI" id="CHEBI:29035"/>
    </ligand>
</feature>
<dbReference type="EMBL" id="CP054492">
    <property type="protein sequence ID" value="QOY52206.1"/>
    <property type="molecule type" value="Genomic_DNA"/>
</dbReference>
<feature type="binding site" evidence="9">
    <location>
        <position position="133"/>
    </location>
    <ligand>
        <name>1-deoxy-D-xylulose 5-phosphate</name>
        <dbReference type="ChEBI" id="CHEBI:57792"/>
    </ligand>
</feature>
<evidence type="ECO:0000256" key="4">
    <source>
        <dbReference type="ARBA" id="ARBA00022857"/>
    </source>
</evidence>
<feature type="binding site" evidence="9">
    <location>
        <position position="7"/>
    </location>
    <ligand>
        <name>NADPH</name>
        <dbReference type="ChEBI" id="CHEBI:57783"/>
    </ligand>
</feature>
<feature type="domain" description="DXP reductoisomerase C-terminal" evidence="12">
    <location>
        <begin position="239"/>
        <end position="351"/>
    </location>
</feature>
<dbReference type="RefSeq" id="WP_194370018.1">
    <property type="nucleotide sequence ID" value="NZ_CP054492.1"/>
</dbReference>
<evidence type="ECO:0000259" key="11">
    <source>
        <dbReference type="Pfam" id="PF08436"/>
    </source>
</evidence>
<dbReference type="GO" id="GO:0016853">
    <property type="term" value="F:isomerase activity"/>
    <property type="evidence" value="ECO:0007669"/>
    <property type="project" value="UniProtKB-KW"/>
</dbReference>
<comment type="catalytic activity">
    <reaction evidence="8">
        <text>2-C-methyl-D-erythritol 4-phosphate + NADP(+) = 1-deoxy-D-xylulose 5-phosphate + NADPH + H(+)</text>
        <dbReference type="Rhea" id="RHEA:13717"/>
        <dbReference type="ChEBI" id="CHEBI:15378"/>
        <dbReference type="ChEBI" id="CHEBI:57783"/>
        <dbReference type="ChEBI" id="CHEBI:57792"/>
        <dbReference type="ChEBI" id="CHEBI:58262"/>
        <dbReference type="ChEBI" id="CHEBI:58349"/>
        <dbReference type="EC" id="1.1.1.267"/>
    </reaction>
    <physiologicalReaction direction="right-to-left" evidence="8">
        <dbReference type="Rhea" id="RHEA:13719"/>
    </physiologicalReaction>
</comment>
<feature type="binding site" evidence="9">
    <location>
        <position position="9"/>
    </location>
    <ligand>
        <name>NADPH</name>
        <dbReference type="ChEBI" id="CHEBI:57783"/>
    </ligand>
</feature>
<dbReference type="InterPro" id="IPR026877">
    <property type="entry name" value="DXPR_C"/>
</dbReference>
<dbReference type="GO" id="GO:0070402">
    <property type="term" value="F:NADPH binding"/>
    <property type="evidence" value="ECO:0007669"/>
    <property type="project" value="InterPro"/>
</dbReference>
<feature type="binding site" evidence="9">
    <location>
        <position position="199"/>
    </location>
    <ligand>
        <name>Mn(2+)</name>
        <dbReference type="ChEBI" id="CHEBI:29035"/>
    </ligand>
</feature>
<feature type="binding site" evidence="9">
    <location>
        <position position="196"/>
    </location>
    <ligand>
        <name>1-deoxy-D-xylulose 5-phosphate</name>
        <dbReference type="ChEBI" id="CHEBI:57792"/>
    </ligand>
</feature>
<name>A0A7S7LVN2_9BACT</name>
<evidence type="ECO:0000256" key="8">
    <source>
        <dbReference type="ARBA" id="ARBA00048543"/>
    </source>
</evidence>
<accession>A0A7S7LVN2</accession>
<dbReference type="AlphaFoldDB" id="A0A7S7LVN2"/>